<organism evidence="6 7">
    <name type="scientific">Actinocorallia herbida</name>
    <dbReference type="NCBI Taxonomy" id="58109"/>
    <lineage>
        <taxon>Bacteria</taxon>
        <taxon>Bacillati</taxon>
        <taxon>Actinomycetota</taxon>
        <taxon>Actinomycetes</taxon>
        <taxon>Streptosporangiales</taxon>
        <taxon>Thermomonosporaceae</taxon>
        <taxon>Actinocorallia</taxon>
    </lineage>
</organism>
<keyword evidence="2" id="KW-0808">Transferase</keyword>
<dbReference type="InterPro" id="IPR003000">
    <property type="entry name" value="Sirtuin"/>
</dbReference>
<feature type="binding site" evidence="4">
    <location>
        <position position="132"/>
    </location>
    <ligand>
        <name>Zn(2+)</name>
        <dbReference type="ChEBI" id="CHEBI:29105"/>
    </ligand>
</feature>
<dbReference type="Proteomes" id="UP000272400">
    <property type="component" value="Unassembled WGS sequence"/>
</dbReference>
<dbReference type="GO" id="GO:0070403">
    <property type="term" value="F:NAD+ binding"/>
    <property type="evidence" value="ECO:0007669"/>
    <property type="project" value="InterPro"/>
</dbReference>
<dbReference type="GO" id="GO:0017136">
    <property type="term" value="F:histone deacetylase activity, NAD-dependent"/>
    <property type="evidence" value="ECO:0007669"/>
    <property type="project" value="TreeGrafter"/>
</dbReference>
<dbReference type="Pfam" id="PF02146">
    <property type="entry name" value="SIR2"/>
    <property type="match status" value="1"/>
</dbReference>
<reference evidence="6 7" key="1">
    <citation type="submission" date="2018-11" db="EMBL/GenBank/DDBJ databases">
        <title>Sequencing the genomes of 1000 actinobacteria strains.</title>
        <authorList>
            <person name="Klenk H.-P."/>
        </authorList>
    </citation>
    <scope>NUCLEOTIDE SEQUENCE [LARGE SCALE GENOMIC DNA]</scope>
    <source>
        <strain evidence="6 7">DSM 44254</strain>
    </source>
</reference>
<feature type="domain" description="Deacetylase sirtuin-type" evidence="5">
    <location>
        <begin position="1"/>
        <end position="247"/>
    </location>
</feature>
<feature type="binding site" evidence="4">
    <location>
        <position position="151"/>
    </location>
    <ligand>
        <name>Zn(2+)</name>
        <dbReference type="ChEBI" id="CHEBI:29105"/>
    </ligand>
</feature>
<dbReference type="InterPro" id="IPR026591">
    <property type="entry name" value="Sirtuin_cat_small_dom_sf"/>
</dbReference>
<gene>
    <name evidence="6" type="ORF">EDD29_6827</name>
</gene>
<feature type="binding site" evidence="4">
    <location>
        <position position="153"/>
    </location>
    <ligand>
        <name>Zn(2+)</name>
        <dbReference type="ChEBI" id="CHEBI:29105"/>
    </ligand>
</feature>
<evidence type="ECO:0000256" key="4">
    <source>
        <dbReference type="PROSITE-ProRule" id="PRU00236"/>
    </source>
</evidence>
<evidence type="ECO:0000256" key="1">
    <source>
        <dbReference type="ARBA" id="ARBA00012928"/>
    </source>
</evidence>
<protein>
    <recommendedName>
        <fullName evidence="1">protein acetyllysine N-acetyltransferase</fullName>
        <ecNumber evidence="1">2.3.1.286</ecNumber>
    </recommendedName>
</protein>
<dbReference type="InterPro" id="IPR029035">
    <property type="entry name" value="DHS-like_NAD/FAD-binding_dom"/>
</dbReference>
<keyword evidence="4" id="KW-0862">Zinc</keyword>
<dbReference type="AlphaFoldDB" id="A0A3N1D6J1"/>
<evidence type="ECO:0000313" key="6">
    <source>
        <dbReference type="EMBL" id="ROO89140.1"/>
    </source>
</evidence>
<feature type="active site" description="Proton acceptor" evidence="4">
    <location>
        <position position="121"/>
    </location>
</feature>
<dbReference type="EC" id="2.3.1.286" evidence="1"/>
<proteinExistence type="predicted"/>
<dbReference type="InterPro" id="IPR050134">
    <property type="entry name" value="NAD-dep_sirtuin_deacylases"/>
</dbReference>
<keyword evidence="7" id="KW-1185">Reference proteome</keyword>
<evidence type="ECO:0000256" key="2">
    <source>
        <dbReference type="ARBA" id="ARBA00022679"/>
    </source>
</evidence>
<name>A0A3N1D6J1_9ACTN</name>
<dbReference type="CDD" id="cd01407">
    <property type="entry name" value="SIR2-fam"/>
    <property type="match status" value="1"/>
</dbReference>
<sequence length="247" mass="26355">MFHAMEDLSWARGVQRITAFTGAGISTDSGVPDYRGPQGLWTQDPTAADIFTYDRFLADATVRRRFWEVFSGRQGEVRPNVAHRALADLEASGKAVRIVTQNVDGLHQKAGSSPRKVIELHGSLTTASCLDCGERTTADAALAQLPTEPLCGCGGPLKPSIVMFGEYLDSDVLSQARRIAAASELFLVIGTTLQVEPAASLCGLAADLGARVVIVNRDPTPYDDRATAVIRTPIGEAIPAICAELMS</sequence>
<dbReference type="SUPFAM" id="SSF52467">
    <property type="entry name" value="DHS-like NAD/FAD-binding domain"/>
    <property type="match status" value="1"/>
</dbReference>
<dbReference type="Gene3D" id="3.30.1600.10">
    <property type="entry name" value="SIR2/SIRT2 'Small Domain"/>
    <property type="match status" value="1"/>
</dbReference>
<dbReference type="GO" id="GO:0046872">
    <property type="term" value="F:metal ion binding"/>
    <property type="evidence" value="ECO:0007669"/>
    <property type="project" value="UniProtKB-KW"/>
</dbReference>
<evidence type="ECO:0000256" key="3">
    <source>
        <dbReference type="ARBA" id="ARBA00023027"/>
    </source>
</evidence>
<dbReference type="PANTHER" id="PTHR11085">
    <property type="entry name" value="NAD-DEPENDENT PROTEIN DEACYLASE SIRTUIN-5, MITOCHONDRIAL-RELATED"/>
    <property type="match status" value="1"/>
</dbReference>
<keyword evidence="3" id="KW-0520">NAD</keyword>
<accession>A0A3N1D6J1</accession>
<dbReference type="EMBL" id="RJKE01000001">
    <property type="protein sequence ID" value="ROO89140.1"/>
    <property type="molecule type" value="Genomic_DNA"/>
</dbReference>
<dbReference type="PANTHER" id="PTHR11085:SF4">
    <property type="entry name" value="NAD-DEPENDENT PROTEIN DEACYLASE"/>
    <property type="match status" value="1"/>
</dbReference>
<feature type="binding site" evidence="4">
    <location>
        <position position="129"/>
    </location>
    <ligand>
        <name>Zn(2+)</name>
        <dbReference type="ChEBI" id="CHEBI:29105"/>
    </ligand>
</feature>
<evidence type="ECO:0000259" key="5">
    <source>
        <dbReference type="PROSITE" id="PS50305"/>
    </source>
</evidence>
<dbReference type="Gene3D" id="3.40.50.1220">
    <property type="entry name" value="TPP-binding domain"/>
    <property type="match status" value="1"/>
</dbReference>
<keyword evidence="4" id="KW-0479">Metal-binding</keyword>
<evidence type="ECO:0000313" key="7">
    <source>
        <dbReference type="Proteomes" id="UP000272400"/>
    </source>
</evidence>
<dbReference type="PROSITE" id="PS50305">
    <property type="entry name" value="SIRTUIN"/>
    <property type="match status" value="1"/>
</dbReference>
<comment type="caution">
    <text evidence="6">The sequence shown here is derived from an EMBL/GenBank/DDBJ whole genome shotgun (WGS) entry which is preliminary data.</text>
</comment>
<dbReference type="InterPro" id="IPR026590">
    <property type="entry name" value="Ssirtuin_cat_dom"/>
</dbReference>